<evidence type="ECO:0000313" key="2">
    <source>
        <dbReference type="Proteomes" id="UP000756530"/>
    </source>
</evidence>
<comment type="caution">
    <text evidence="1">The sequence shown here is derived from an EMBL/GenBank/DDBJ whole genome shotgun (WGS) entry which is preliminary data.</text>
</comment>
<accession>A0ABS6SWK0</accession>
<organism evidence="1 2">
    <name type="scientific">Maritimibacter dapengensis</name>
    <dbReference type="NCBI Taxonomy" id="2836868"/>
    <lineage>
        <taxon>Bacteria</taxon>
        <taxon>Pseudomonadati</taxon>
        <taxon>Pseudomonadota</taxon>
        <taxon>Alphaproteobacteria</taxon>
        <taxon>Rhodobacterales</taxon>
        <taxon>Roseobacteraceae</taxon>
        <taxon>Maritimibacter</taxon>
    </lineage>
</organism>
<sequence>MLEISPSRIARIAIQARELPATEAVIRSYIADLNTDEQASLVAVMWIGRETFDAEDLSEAIETAKAEATAPTEDYLMGETMLADYLEAGLEALGYDVEDLEDEHLK</sequence>
<evidence type="ECO:0000313" key="1">
    <source>
        <dbReference type="EMBL" id="MBV7377329.1"/>
    </source>
</evidence>
<dbReference type="RefSeq" id="WP_218390222.1">
    <property type="nucleotide sequence ID" value="NZ_JAHUZE010000001.1"/>
</dbReference>
<dbReference type="InterPro" id="IPR022254">
    <property type="entry name" value="DUF3775"/>
</dbReference>
<proteinExistence type="predicted"/>
<dbReference type="EMBL" id="JAHUZE010000001">
    <property type="protein sequence ID" value="MBV7377329.1"/>
    <property type="molecule type" value="Genomic_DNA"/>
</dbReference>
<name>A0ABS6SWK0_9RHOB</name>
<reference evidence="1 2" key="1">
    <citation type="submission" date="2021-05" db="EMBL/GenBank/DDBJ databases">
        <title>Culturable bacteria isolated from Daya Bay.</title>
        <authorList>
            <person name="Zheng W."/>
            <person name="Yu S."/>
            <person name="Huang Y."/>
        </authorList>
    </citation>
    <scope>NUCLEOTIDE SEQUENCE [LARGE SCALE GENOMIC DNA]</scope>
    <source>
        <strain evidence="1 2">DP4N28-5</strain>
    </source>
</reference>
<dbReference type="Proteomes" id="UP000756530">
    <property type="component" value="Unassembled WGS sequence"/>
</dbReference>
<gene>
    <name evidence="1" type="ORF">KJP28_00220</name>
</gene>
<dbReference type="Pfam" id="PF12616">
    <property type="entry name" value="DUF3775"/>
    <property type="match status" value="1"/>
</dbReference>
<keyword evidence="2" id="KW-1185">Reference proteome</keyword>
<protein>
    <submittedName>
        <fullName evidence="1">DUF3775 domain-containing protein</fullName>
    </submittedName>
</protein>